<evidence type="ECO:0000259" key="1">
    <source>
        <dbReference type="SMART" id="SM00849"/>
    </source>
</evidence>
<dbReference type="SMART" id="SM00849">
    <property type="entry name" value="Lactamase_B"/>
    <property type="match status" value="1"/>
</dbReference>
<evidence type="ECO:0000313" key="3">
    <source>
        <dbReference type="Proteomes" id="UP001497392"/>
    </source>
</evidence>
<reference evidence="2 3" key="1">
    <citation type="submission" date="2024-06" db="EMBL/GenBank/DDBJ databases">
        <authorList>
            <person name="Kraege A."/>
            <person name="Thomma B."/>
        </authorList>
    </citation>
    <scope>NUCLEOTIDE SEQUENCE [LARGE SCALE GENOMIC DNA]</scope>
</reference>
<evidence type="ECO:0000313" key="2">
    <source>
        <dbReference type="EMBL" id="CAL5227192.1"/>
    </source>
</evidence>
<gene>
    <name evidence="2" type="primary">g10109</name>
    <name evidence="2" type="ORF">VP750_LOCUS9098</name>
</gene>
<dbReference type="Proteomes" id="UP001497392">
    <property type="component" value="Unassembled WGS sequence"/>
</dbReference>
<dbReference type="EMBL" id="CAXHTA020000017">
    <property type="protein sequence ID" value="CAL5227192.1"/>
    <property type="molecule type" value="Genomic_DNA"/>
</dbReference>
<dbReference type="Gene3D" id="3.60.15.10">
    <property type="entry name" value="Ribonuclease Z/Hydroxyacylglutathione hydrolase-like"/>
    <property type="match status" value="1"/>
</dbReference>
<dbReference type="PANTHER" id="PTHR36839:SF1">
    <property type="entry name" value="METALLO-BETA-LACTAMASE FAMILY PROTEIN (AFU_ORTHOLOGUE AFUA_5G12770)"/>
    <property type="match status" value="1"/>
</dbReference>
<proteinExistence type="predicted"/>
<dbReference type="InterPro" id="IPR036866">
    <property type="entry name" value="RibonucZ/Hydroxyglut_hydro"/>
</dbReference>
<name>A0ABP1G785_9CHLO</name>
<keyword evidence="3" id="KW-1185">Reference proteome</keyword>
<dbReference type="InterPro" id="IPR001279">
    <property type="entry name" value="Metallo-B-lactamas"/>
</dbReference>
<dbReference type="PANTHER" id="PTHR36839">
    <property type="entry name" value="METALLO-BETA-LACTAMASE FAMILY PROTEIN (AFU_ORTHOLOGUE AFUA_5G12770)"/>
    <property type="match status" value="1"/>
</dbReference>
<dbReference type="SUPFAM" id="SSF56281">
    <property type="entry name" value="Metallo-hydrolase/oxidoreductase"/>
    <property type="match status" value="2"/>
</dbReference>
<feature type="domain" description="Metallo-beta-lactamase" evidence="1">
    <location>
        <begin position="146"/>
        <end position="317"/>
    </location>
</feature>
<sequence length="350" mass="38723">MGNEKELFGGARLLRLGGHFPGSAVLHWSAGAGGKGILCTGDTIQGILDKRWVSFMYSYPNLIPLPAEQVARIGKMVKEWPYSFEHLYAGWFGKGVEKDAQQAVIRSADRYVGILDGTIRKDYWNVLLEEEPEILSVGVEPAFGVGQRAILIQTGSGNILWDCVNVLQPETARHLHELGGVQAIAISHPHFYGGIATWAEEFDAPVYIHEKDRSFVTEPNSHIQPWSGDEKELFGDARLLRLGGHFPGSAVLHWSAGAAGKGVLCTGDTIQGLKDRRWVSFMYNYPLYMPLPAEQVARIGSTVKAWPYAFEHLLCGWTGQSVDRDAKAVVIKSAEHYVGLLNGSLKREYF</sequence>
<organism evidence="2 3">
    <name type="scientific">Coccomyxa viridis</name>
    <dbReference type="NCBI Taxonomy" id="1274662"/>
    <lineage>
        <taxon>Eukaryota</taxon>
        <taxon>Viridiplantae</taxon>
        <taxon>Chlorophyta</taxon>
        <taxon>core chlorophytes</taxon>
        <taxon>Trebouxiophyceae</taxon>
        <taxon>Trebouxiophyceae incertae sedis</taxon>
        <taxon>Coccomyxaceae</taxon>
        <taxon>Coccomyxa</taxon>
    </lineage>
</organism>
<comment type="caution">
    <text evidence="2">The sequence shown here is derived from an EMBL/GenBank/DDBJ whole genome shotgun (WGS) entry which is preliminary data.</text>
</comment>
<dbReference type="Pfam" id="PF00753">
    <property type="entry name" value="Lactamase_B"/>
    <property type="match status" value="1"/>
</dbReference>
<protein>
    <submittedName>
        <fullName evidence="2">G10109 protein</fullName>
    </submittedName>
</protein>
<accession>A0ABP1G785</accession>